<feature type="non-terminal residue" evidence="3">
    <location>
        <position position="1"/>
    </location>
</feature>
<feature type="compositionally biased region" description="Polar residues" evidence="1">
    <location>
        <begin position="384"/>
        <end position="404"/>
    </location>
</feature>
<feature type="non-terminal residue" evidence="3">
    <location>
        <position position="404"/>
    </location>
</feature>
<dbReference type="Pfam" id="PF26215">
    <property type="entry name" value="HTH_animal"/>
    <property type="match status" value="1"/>
</dbReference>
<dbReference type="InterPro" id="IPR043502">
    <property type="entry name" value="DNA/RNA_pol_sf"/>
</dbReference>
<dbReference type="Pfam" id="PF00078">
    <property type="entry name" value="RVT_1"/>
    <property type="match status" value="1"/>
</dbReference>
<dbReference type="SUPFAM" id="SSF56672">
    <property type="entry name" value="DNA/RNA polymerases"/>
    <property type="match status" value="1"/>
</dbReference>
<reference evidence="3" key="2">
    <citation type="submission" date="2014-07" db="EMBL/GenBank/DDBJ databases">
        <authorList>
            <person name="Hull J."/>
        </authorList>
    </citation>
    <scope>NUCLEOTIDE SEQUENCE</scope>
</reference>
<dbReference type="GO" id="GO:0071897">
    <property type="term" value="P:DNA biosynthetic process"/>
    <property type="evidence" value="ECO:0007669"/>
    <property type="project" value="UniProtKB-ARBA"/>
</dbReference>
<feature type="domain" description="Reverse transcriptase" evidence="2">
    <location>
        <begin position="52"/>
        <end position="309"/>
    </location>
</feature>
<evidence type="ECO:0000259" key="2">
    <source>
        <dbReference type="PROSITE" id="PS50878"/>
    </source>
</evidence>
<dbReference type="AlphaFoldDB" id="A0A0A9WJG8"/>
<dbReference type="InterPro" id="IPR000477">
    <property type="entry name" value="RT_dom"/>
</dbReference>
<proteinExistence type="predicted"/>
<protein>
    <submittedName>
        <fullName evidence="3">Putative COX1/OXI3 intron 2 protein</fullName>
    </submittedName>
</protein>
<evidence type="ECO:0000313" key="3">
    <source>
        <dbReference type="EMBL" id="JAG08577.1"/>
    </source>
</evidence>
<sequence>VLMNKDEYHKRLHTMLQDTTSYLPIENDPTKTLERKANSIIYSLCKSKTIDKITQTRLVSHKCVAPRIYALPKVHKKNDPQQLRPIVSTIDSPNYNLSKYLIELLKPCIDTEIFNTKNSFETKDSLKGITVPPTHKLISMDAVSLFTTIPISLILDVINKHWPQIQTRNPKLRYNQFNQILNFVLESNYLVYQSNYYKQVKGVPQGSPISPIIADLVLDHIFSTVLDKFKNKIIWIKKYVDDSALIVHEDSITPLLQEFNSFCSPHMSFTMEVEEHNSIPFLDIKIIKQQDGSIITDYYHKPTYSGRIINFQSHQPFNYKFNTAKNLLKRRLDLADPKFHNRIIEETKTVLLSNQYPIKLIKKIIYITINNNRNSNHSQNTSSMTQPARTNTTSVANSTTPKFA</sequence>
<reference evidence="3" key="1">
    <citation type="journal article" date="2014" name="PLoS ONE">
        <title>Transcriptome-Based Identification of ABC Transporters in the Western Tarnished Plant Bug Lygus hesperus.</title>
        <authorList>
            <person name="Hull J.J."/>
            <person name="Chaney K."/>
            <person name="Geib S.M."/>
            <person name="Fabrick J.A."/>
            <person name="Brent C.S."/>
            <person name="Walsh D."/>
            <person name="Lavine L.C."/>
        </authorList>
    </citation>
    <scope>NUCLEOTIDE SEQUENCE</scope>
</reference>
<dbReference type="PROSITE" id="PS50878">
    <property type="entry name" value="RT_POL"/>
    <property type="match status" value="1"/>
</dbReference>
<name>A0A0A9WJG8_LYGHE</name>
<dbReference type="EMBL" id="GBHO01035027">
    <property type="protein sequence ID" value="JAG08577.1"/>
    <property type="molecule type" value="Transcribed_RNA"/>
</dbReference>
<gene>
    <name evidence="3" type="primary">aI2_1</name>
    <name evidence="3" type="ORF">CM83_4062</name>
</gene>
<dbReference type="PANTHER" id="PTHR21301:SF10">
    <property type="entry name" value="REVERSE TRANSCRIPTASE DOMAIN-CONTAINING PROTEIN"/>
    <property type="match status" value="1"/>
</dbReference>
<evidence type="ECO:0000256" key="1">
    <source>
        <dbReference type="SAM" id="MobiDB-lite"/>
    </source>
</evidence>
<accession>A0A0A9WJG8</accession>
<feature type="region of interest" description="Disordered" evidence="1">
    <location>
        <begin position="375"/>
        <end position="404"/>
    </location>
</feature>
<dbReference type="InterPro" id="IPR058912">
    <property type="entry name" value="HTH_animal"/>
</dbReference>
<dbReference type="PANTHER" id="PTHR21301">
    <property type="entry name" value="REVERSE TRANSCRIPTASE"/>
    <property type="match status" value="1"/>
</dbReference>
<organism evidence="3">
    <name type="scientific">Lygus hesperus</name>
    <name type="common">Western plant bug</name>
    <dbReference type="NCBI Taxonomy" id="30085"/>
    <lineage>
        <taxon>Eukaryota</taxon>
        <taxon>Metazoa</taxon>
        <taxon>Ecdysozoa</taxon>
        <taxon>Arthropoda</taxon>
        <taxon>Hexapoda</taxon>
        <taxon>Insecta</taxon>
        <taxon>Pterygota</taxon>
        <taxon>Neoptera</taxon>
        <taxon>Paraneoptera</taxon>
        <taxon>Hemiptera</taxon>
        <taxon>Heteroptera</taxon>
        <taxon>Panheteroptera</taxon>
        <taxon>Cimicomorpha</taxon>
        <taxon>Miridae</taxon>
        <taxon>Mirini</taxon>
        <taxon>Lygus</taxon>
    </lineage>
</organism>